<dbReference type="RefSeq" id="WP_183644881.1">
    <property type="nucleotide sequence ID" value="NZ_BAAAXX010000045.1"/>
</dbReference>
<feature type="compositionally biased region" description="Low complexity" evidence="1">
    <location>
        <begin position="41"/>
        <end position="61"/>
    </location>
</feature>
<organism evidence="2 3">
    <name type="scientific">Nonomuraea dietziae</name>
    <dbReference type="NCBI Taxonomy" id="65515"/>
    <lineage>
        <taxon>Bacteria</taxon>
        <taxon>Bacillati</taxon>
        <taxon>Actinomycetota</taxon>
        <taxon>Actinomycetes</taxon>
        <taxon>Streptosporangiales</taxon>
        <taxon>Streptosporangiaceae</taxon>
        <taxon>Nonomuraea</taxon>
    </lineage>
</organism>
<name>A0A7W5YLR8_9ACTN</name>
<accession>A0A7W5YLR8</accession>
<keyword evidence="3" id="KW-1185">Reference proteome</keyword>
<dbReference type="Proteomes" id="UP000579945">
    <property type="component" value="Unassembled WGS sequence"/>
</dbReference>
<dbReference type="EMBL" id="JACIBV010000001">
    <property type="protein sequence ID" value="MBB3725482.1"/>
    <property type="molecule type" value="Genomic_DNA"/>
</dbReference>
<evidence type="ECO:0000313" key="3">
    <source>
        <dbReference type="Proteomes" id="UP000579945"/>
    </source>
</evidence>
<proteinExistence type="predicted"/>
<dbReference type="GeneID" id="95387905"/>
<reference evidence="2 3" key="1">
    <citation type="submission" date="2020-08" db="EMBL/GenBank/DDBJ databases">
        <title>Sequencing the genomes of 1000 actinobacteria strains.</title>
        <authorList>
            <person name="Klenk H.-P."/>
        </authorList>
    </citation>
    <scope>NUCLEOTIDE SEQUENCE [LARGE SCALE GENOMIC DNA]</scope>
    <source>
        <strain evidence="2 3">DSM 44320</strain>
    </source>
</reference>
<dbReference type="Gene3D" id="3.60.15.10">
    <property type="entry name" value="Ribonuclease Z/Hydroxyacylglutathione hydrolase-like"/>
    <property type="match status" value="1"/>
</dbReference>
<gene>
    <name evidence="2" type="ORF">FHR33_001342</name>
</gene>
<protein>
    <submittedName>
        <fullName evidence="2">Glyoxylase-like metal-dependent hydrolase (Beta-lactamase superfamily II)</fullName>
    </submittedName>
</protein>
<evidence type="ECO:0000256" key="1">
    <source>
        <dbReference type="SAM" id="MobiDB-lite"/>
    </source>
</evidence>
<dbReference type="GO" id="GO:0016787">
    <property type="term" value="F:hydrolase activity"/>
    <property type="evidence" value="ECO:0007669"/>
    <property type="project" value="UniProtKB-KW"/>
</dbReference>
<evidence type="ECO:0000313" key="2">
    <source>
        <dbReference type="EMBL" id="MBB3725482.1"/>
    </source>
</evidence>
<dbReference type="SUPFAM" id="SSF56281">
    <property type="entry name" value="Metallo-hydrolase/oxidoreductase"/>
    <property type="match status" value="1"/>
</dbReference>
<dbReference type="AlphaFoldDB" id="A0A7W5YLR8"/>
<feature type="region of interest" description="Disordered" evidence="1">
    <location>
        <begin position="40"/>
        <end position="61"/>
    </location>
</feature>
<keyword evidence="2" id="KW-0378">Hydrolase</keyword>
<dbReference type="InterPro" id="IPR036866">
    <property type="entry name" value="RibonucZ/Hydroxyglut_hydro"/>
</dbReference>
<comment type="caution">
    <text evidence="2">The sequence shown here is derived from an EMBL/GenBank/DDBJ whole genome shotgun (WGS) entry which is preliminary data.</text>
</comment>
<sequence>MLEQVLKGSLLIGGPSRPAVSPVRTVTGGQEVFPGVEVQITGGHTTGHAGTSAGTARLAAP</sequence>